<sequence length="834" mass="89398">MSTFSGLEMGKRALQYYRQGMETAGHNISNADVDGFSRQRVEVSTTAPYADVGLSNPWTAGQLGTGVKVDAIVRIRDAFLDAQYIEETSVQGYWETLEEALDYAELFVNEPLTNEEGGTFKTALDSLWSSLQELAKRPDDTSVRDALLEESQSLTTYLNQLSTNYSQYRDSLNEDLALKVEEANTYIDQIAALNVTIKEVQGTGGNPNDLLDRRDLLVENLAGLVDINVSDSAYDSDGDFKIDIDGKLLVQGGTTRHLVLASVAGNEGYYDVQIESNTFDYVDNPDVVTVGFSQSSPEAVHDITIRRLATETAWKIGQATDPETGLGRLKPQSADEALGIKGTFSLQVGSSGTQVTSAAQKDGVVLSNPGTLGQQEYSFRVAWGDNESVVDVTWDDTSKTWTLSDNSGAESVSTAGSDLTVDDLQSFLGGYTGLTANSDGTRLTLKSTDNHLLSLTDIKGDLLSGELQTANDAPVVTIEVTEEDSLETIRNKINGAYGSDGGPSSPDEWLVASIEEGTDGTFSLVLQSQVIGEAARINVLGDEQGSFYVAQRLGLVAADGSTSVVQKAEDAVVTVDNFTYLSDCNDFSKARLVTSANGYRADTLQEVSQGMNFHLNSVGSATATVRHAVTGGEIAGLMTARDDYLLSHMNVFDELAYSLALEMNAVHYAGHGTGDNENVTGTAYFTPIATRQGAAEKLEVGAELLEDPSLLAASGDDGTGKSLGSGDGSNALAMAQLKQATVLSNGTASFDGYYESFIAQLGTQGQRATTMSTNQKALTDQIESQRQSVMGVNIDEEMMDIIKFQQAFNAMARYITTIDEMLDRVINGMGNVGR</sequence>
<evidence type="ECO:0000256" key="1">
    <source>
        <dbReference type="ARBA" id="ARBA00004365"/>
    </source>
</evidence>
<evidence type="ECO:0000256" key="4">
    <source>
        <dbReference type="ARBA" id="ARBA00016244"/>
    </source>
</evidence>
<dbReference type="Proteomes" id="UP000671879">
    <property type="component" value="Chromosome"/>
</dbReference>
<accession>A0A9Q7AKB7</accession>
<dbReference type="GO" id="GO:0009424">
    <property type="term" value="C:bacterial-type flagellum hook"/>
    <property type="evidence" value="ECO:0007669"/>
    <property type="project" value="InterPro"/>
</dbReference>
<comment type="similarity">
    <text evidence="3">Belongs to the flagella basal body rod proteins family.</text>
</comment>
<keyword evidence="5" id="KW-0964">Secreted</keyword>
<dbReference type="NCBIfam" id="TIGR02492">
    <property type="entry name" value="flgK_ends"/>
    <property type="match status" value="1"/>
</dbReference>
<dbReference type="SUPFAM" id="SSF64518">
    <property type="entry name" value="Phase 1 flagellin"/>
    <property type="match status" value="2"/>
</dbReference>
<evidence type="ECO:0000256" key="3">
    <source>
        <dbReference type="ARBA" id="ARBA00009677"/>
    </source>
</evidence>
<evidence type="ECO:0000256" key="6">
    <source>
        <dbReference type="ARBA" id="ARBA00023143"/>
    </source>
</evidence>
<evidence type="ECO:0000313" key="10">
    <source>
        <dbReference type="Proteomes" id="UP000671879"/>
    </source>
</evidence>
<name>A0A9Q7AKB7_9BACT</name>
<evidence type="ECO:0000259" key="7">
    <source>
        <dbReference type="Pfam" id="PF06429"/>
    </source>
</evidence>
<feature type="domain" description="Flagellar hook-associated protein FlgK helical" evidence="8">
    <location>
        <begin position="591"/>
        <end position="676"/>
    </location>
</feature>
<dbReference type="InterPro" id="IPR010930">
    <property type="entry name" value="Flg_bb/hook_C_dom"/>
</dbReference>
<dbReference type="PANTHER" id="PTHR30033">
    <property type="entry name" value="FLAGELLAR HOOK-ASSOCIATED PROTEIN 1"/>
    <property type="match status" value="1"/>
</dbReference>
<keyword evidence="10" id="KW-1185">Reference proteome</keyword>
<evidence type="ECO:0000313" key="9">
    <source>
        <dbReference type="EMBL" id="QTX31477.1"/>
    </source>
</evidence>
<evidence type="ECO:0000256" key="5">
    <source>
        <dbReference type="ARBA" id="ARBA00022525"/>
    </source>
</evidence>
<proteinExistence type="inferred from homology"/>
<gene>
    <name evidence="9" type="primary">flgK</name>
    <name evidence="9" type="ORF">KAR29_08865</name>
</gene>
<evidence type="ECO:0000259" key="8">
    <source>
        <dbReference type="Pfam" id="PF22638"/>
    </source>
</evidence>
<keyword evidence="9" id="KW-0966">Cell projection</keyword>
<dbReference type="RefSeq" id="WP_274372643.1">
    <property type="nucleotide sequence ID" value="NZ_CP072943.1"/>
</dbReference>
<dbReference type="KEGG" id="aram:KAR29_08865"/>
<dbReference type="GO" id="GO:0005198">
    <property type="term" value="F:structural molecule activity"/>
    <property type="evidence" value="ECO:0007669"/>
    <property type="project" value="InterPro"/>
</dbReference>
<protein>
    <recommendedName>
        <fullName evidence="4">Flagellar hook-associated protein 1</fullName>
    </recommendedName>
</protein>
<dbReference type="PANTHER" id="PTHR30033:SF1">
    <property type="entry name" value="FLAGELLAR HOOK-ASSOCIATED PROTEIN 1"/>
    <property type="match status" value="1"/>
</dbReference>
<feature type="domain" description="Flagellar hook-associated protein FlgK helical" evidence="8">
    <location>
        <begin position="112"/>
        <end position="277"/>
    </location>
</feature>
<comment type="subcellular location">
    <subcellularLocation>
        <location evidence="1">Bacterial flagellum</location>
    </subcellularLocation>
    <subcellularLocation>
        <location evidence="2">Secreted</location>
    </subcellularLocation>
</comment>
<keyword evidence="6" id="KW-0975">Bacterial flagellum</keyword>
<organism evidence="9 10">
    <name type="scientific">Aminithiophilus ramosus</name>
    <dbReference type="NCBI Taxonomy" id="3029084"/>
    <lineage>
        <taxon>Bacteria</taxon>
        <taxon>Thermotogati</taxon>
        <taxon>Synergistota</taxon>
        <taxon>Synergistia</taxon>
        <taxon>Synergistales</taxon>
        <taxon>Aminithiophilaceae</taxon>
        <taxon>Aminithiophilus</taxon>
    </lineage>
</organism>
<dbReference type="EMBL" id="CP072943">
    <property type="protein sequence ID" value="QTX31477.1"/>
    <property type="molecule type" value="Genomic_DNA"/>
</dbReference>
<keyword evidence="9" id="KW-0969">Cilium</keyword>
<feature type="domain" description="Flagellar basal-body/hook protein C-terminal" evidence="7">
    <location>
        <begin position="789"/>
        <end position="827"/>
    </location>
</feature>
<dbReference type="Pfam" id="PF22638">
    <property type="entry name" value="FlgK_D1"/>
    <property type="match status" value="2"/>
</dbReference>
<evidence type="ECO:0000256" key="2">
    <source>
        <dbReference type="ARBA" id="ARBA00004613"/>
    </source>
</evidence>
<dbReference type="Pfam" id="PF06429">
    <property type="entry name" value="Flg_bbr_C"/>
    <property type="match status" value="1"/>
</dbReference>
<keyword evidence="9" id="KW-0282">Flagellum</keyword>
<dbReference type="InterPro" id="IPR053927">
    <property type="entry name" value="FlgK_helical"/>
</dbReference>
<dbReference type="AlphaFoldDB" id="A0A9Q7AKB7"/>
<dbReference type="GO" id="GO:0005576">
    <property type="term" value="C:extracellular region"/>
    <property type="evidence" value="ECO:0007669"/>
    <property type="project" value="UniProtKB-SubCell"/>
</dbReference>
<dbReference type="InterPro" id="IPR002371">
    <property type="entry name" value="FlgK"/>
</dbReference>
<dbReference type="GO" id="GO:0044780">
    <property type="term" value="P:bacterial-type flagellum assembly"/>
    <property type="evidence" value="ECO:0007669"/>
    <property type="project" value="InterPro"/>
</dbReference>
<reference evidence="10" key="1">
    <citation type="submission" date="2021-04" db="EMBL/GenBank/DDBJ databases">
        <title>A novel Synergistetes isolate from a pyrite-forming mixed culture.</title>
        <authorList>
            <person name="Bunk B."/>
            <person name="Sproer C."/>
            <person name="Spring S."/>
            <person name="Pester M."/>
        </authorList>
    </citation>
    <scope>NUCLEOTIDE SEQUENCE [LARGE SCALE GENOMIC DNA]</scope>
    <source>
        <strain evidence="10">J.5.4.2-T.3.5.2</strain>
    </source>
</reference>